<dbReference type="Pfam" id="PF02845">
    <property type="entry name" value="CUE"/>
    <property type="match status" value="1"/>
</dbReference>
<accession>A0A9W8LR88</accession>
<keyword evidence="15" id="KW-0539">Nucleus</keyword>
<dbReference type="GO" id="GO:0005634">
    <property type="term" value="C:nucleus"/>
    <property type="evidence" value="ECO:0007669"/>
    <property type="project" value="UniProtKB-SubCell"/>
</dbReference>
<proteinExistence type="inferred from homology"/>
<reference evidence="18" key="1">
    <citation type="submission" date="2022-07" db="EMBL/GenBank/DDBJ databases">
        <title>Phylogenomic reconstructions and comparative analyses of Kickxellomycotina fungi.</title>
        <authorList>
            <person name="Reynolds N.K."/>
            <person name="Stajich J.E."/>
            <person name="Barry K."/>
            <person name="Grigoriev I.V."/>
            <person name="Crous P."/>
            <person name="Smith M.E."/>
        </authorList>
    </citation>
    <scope>NUCLEOTIDE SEQUENCE</scope>
    <source>
        <strain evidence="18">NRRL 1565</strain>
    </source>
</reference>
<gene>
    <name evidence="18" type="primary">DEF1_1</name>
    <name evidence="18" type="ORF">H4R20_006040</name>
</gene>
<evidence type="ECO:0000256" key="10">
    <source>
        <dbReference type="ARBA" id="ARBA00022786"/>
    </source>
</evidence>
<evidence type="ECO:0000256" key="3">
    <source>
        <dbReference type="ARBA" id="ARBA00004574"/>
    </source>
</evidence>
<dbReference type="OrthoDB" id="5396806at2759"/>
<dbReference type="EMBL" id="JANBUO010002341">
    <property type="protein sequence ID" value="KAJ2794983.1"/>
    <property type="molecule type" value="Genomic_DNA"/>
</dbReference>
<comment type="subcellular location">
    <subcellularLocation>
        <location evidence="3">Chromosome</location>
        <location evidence="3">Telomere</location>
    </subcellularLocation>
    <subcellularLocation>
        <location evidence="2">Cytoplasm</location>
    </subcellularLocation>
    <subcellularLocation>
        <location evidence="1">Nucleus</location>
    </subcellularLocation>
</comment>
<keyword evidence="9" id="KW-0227">DNA damage</keyword>
<dbReference type="GO" id="GO:0043130">
    <property type="term" value="F:ubiquitin binding"/>
    <property type="evidence" value="ECO:0007669"/>
    <property type="project" value="InterPro"/>
</dbReference>
<evidence type="ECO:0000256" key="14">
    <source>
        <dbReference type="ARBA" id="ARBA00023204"/>
    </source>
</evidence>
<evidence type="ECO:0000256" key="7">
    <source>
        <dbReference type="ARBA" id="ARBA00022490"/>
    </source>
</evidence>
<dbReference type="GO" id="GO:0000781">
    <property type="term" value="C:chromosome, telomeric region"/>
    <property type="evidence" value="ECO:0007669"/>
    <property type="project" value="UniProtKB-SubCell"/>
</dbReference>
<keyword evidence="11" id="KW-0832">Ubl conjugation</keyword>
<dbReference type="AlphaFoldDB" id="A0A9W8LR88"/>
<dbReference type="SUPFAM" id="SSF46934">
    <property type="entry name" value="UBA-like"/>
    <property type="match status" value="1"/>
</dbReference>
<evidence type="ECO:0000256" key="12">
    <source>
        <dbReference type="ARBA" id="ARBA00022895"/>
    </source>
</evidence>
<feature type="region of interest" description="Disordered" evidence="16">
    <location>
        <begin position="1"/>
        <end position="34"/>
    </location>
</feature>
<evidence type="ECO:0000256" key="9">
    <source>
        <dbReference type="ARBA" id="ARBA00022763"/>
    </source>
</evidence>
<feature type="compositionally biased region" description="Polar residues" evidence="16">
    <location>
        <begin position="1"/>
        <end position="18"/>
    </location>
</feature>
<feature type="domain" description="CUE" evidence="17">
    <location>
        <begin position="42"/>
        <end position="85"/>
    </location>
</feature>
<evidence type="ECO:0000256" key="6">
    <source>
        <dbReference type="ARBA" id="ARBA00022454"/>
    </source>
</evidence>
<dbReference type="PANTHER" id="PTHR16308:SF13">
    <property type="entry name" value="PROTEIN LINGERER"/>
    <property type="match status" value="1"/>
</dbReference>
<name>A0A9W8LR88_9FUNG</name>
<dbReference type="PROSITE" id="PS51140">
    <property type="entry name" value="CUE"/>
    <property type="match status" value="1"/>
</dbReference>
<keyword evidence="10" id="KW-0833">Ubl conjugation pathway</keyword>
<dbReference type="CDD" id="cd14368">
    <property type="entry name" value="CUE_DEF1_like"/>
    <property type="match status" value="1"/>
</dbReference>
<sequence length="201" mass="21279">MSTAHSNTQQASLMNTRGSKASRSAKSSSLEDASDFKALHSKYSGSVKALKELFPDWTEDDLLSAFKDAEGDLEGTINNIAEGHATQWGEVKSRKEKRQAVKQPKPKHHRDDTRPLEKGNHVPRPASIRGGMRGGAARSGRSGHPHAAGNRGRPASAAKTSVPVPAPSSNVDSAAGWDLNPASGSAAADGWDIGAPKQRDQ</sequence>
<evidence type="ECO:0000313" key="19">
    <source>
        <dbReference type="Proteomes" id="UP001140094"/>
    </source>
</evidence>
<dbReference type="GO" id="GO:0005737">
    <property type="term" value="C:cytoplasm"/>
    <property type="evidence" value="ECO:0007669"/>
    <property type="project" value="UniProtKB-SubCell"/>
</dbReference>
<evidence type="ECO:0000256" key="1">
    <source>
        <dbReference type="ARBA" id="ARBA00004123"/>
    </source>
</evidence>
<feature type="compositionally biased region" description="Low complexity" evidence="16">
    <location>
        <begin position="19"/>
        <end position="28"/>
    </location>
</feature>
<dbReference type="InterPro" id="IPR003892">
    <property type="entry name" value="CUE"/>
</dbReference>
<evidence type="ECO:0000256" key="13">
    <source>
        <dbReference type="ARBA" id="ARBA00023125"/>
    </source>
</evidence>
<dbReference type="PANTHER" id="PTHR16308">
    <property type="entry name" value="UBIQUITIN ASSOCIATED PROTEIN 2-LIKE/LINGERER"/>
    <property type="match status" value="1"/>
</dbReference>
<keyword evidence="8" id="KW-0597">Phosphoprotein</keyword>
<protein>
    <recommendedName>
        <fullName evidence="5">RNA polymerase II degradation factor 1</fullName>
    </recommendedName>
</protein>
<dbReference type="InterPro" id="IPR041803">
    <property type="entry name" value="DEF1_CUE"/>
</dbReference>
<dbReference type="InterPro" id="IPR009060">
    <property type="entry name" value="UBA-like_sf"/>
</dbReference>
<keyword evidence="12" id="KW-0779">Telomere</keyword>
<evidence type="ECO:0000256" key="4">
    <source>
        <dbReference type="ARBA" id="ARBA00005491"/>
    </source>
</evidence>
<keyword evidence="19" id="KW-1185">Reference proteome</keyword>
<keyword evidence="7" id="KW-0963">Cytoplasm</keyword>
<evidence type="ECO:0000256" key="8">
    <source>
        <dbReference type="ARBA" id="ARBA00022553"/>
    </source>
</evidence>
<comment type="similarity">
    <text evidence="4">Belongs to the DEF1 family.</text>
</comment>
<comment type="caution">
    <text evidence="18">The sequence shown here is derived from an EMBL/GenBank/DDBJ whole genome shotgun (WGS) entry which is preliminary data.</text>
</comment>
<feature type="non-terminal residue" evidence="18">
    <location>
        <position position="201"/>
    </location>
</feature>
<evidence type="ECO:0000256" key="5">
    <source>
        <dbReference type="ARBA" id="ARBA00020536"/>
    </source>
</evidence>
<keyword evidence="13" id="KW-0238">DNA-binding</keyword>
<evidence type="ECO:0000256" key="11">
    <source>
        <dbReference type="ARBA" id="ARBA00022843"/>
    </source>
</evidence>
<keyword evidence="14" id="KW-0234">DNA repair</keyword>
<evidence type="ECO:0000313" key="18">
    <source>
        <dbReference type="EMBL" id="KAJ2794983.1"/>
    </source>
</evidence>
<evidence type="ECO:0000259" key="17">
    <source>
        <dbReference type="PROSITE" id="PS51140"/>
    </source>
</evidence>
<evidence type="ECO:0000256" key="15">
    <source>
        <dbReference type="ARBA" id="ARBA00023242"/>
    </source>
</evidence>
<evidence type="ECO:0000256" key="2">
    <source>
        <dbReference type="ARBA" id="ARBA00004496"/>
    </source>
</evidence>
<organism evidence="18 19">
    <name type="scientific">Coemansia guatemalensis</name>
    <dbReference type="NCBI Taxonomy" id="2761395"/>
    <lineage>
        <taxon>Eukaryota</taxon>
        <taxon>Fungi</taxon>
        <taxon>Fungi incertae sedis</taxon>
        <taxon>Zoopagomycota</taxon>
        <taxon>Kickxellomycotina</taxon>
        <taxon>Kickxellomycetes</taxon>
        <taxon>Kickxellales</taxon>
        <taxon>Kickxellaceae</taxon>
        <taxon>Coemansia</taxon>
    </lineage>
</organism>
<feature type="compositionally biased region" description="Basic and acidic residues" evidence="16">
    <location>
        <begin position="109"/>
        <end position="120"/>
    </location>
</feature>
<dbReference type="GO" id="GO:0003677">
    <property type="term" value="F:DNA binding"/>
    <property type="evidence" value="ECO:0007669"/>
    <property type="project" value="UniProtKB-KW"/>
</dbReference>
<evidence type="ECO:0000256" key="16">
    <source>
        <dbReference type="SAM" id="MobiDB-lite"/>
    </source>
</evidence>
<keyword evidence="6" id="KW-0158">Chromosome</keyword>
<dbReference type="GO" id="GO:0006281">
    <property type="term" value="P:DNA repair"/>
    <property type="evidence" value="ECO:0007669"/>
    <property type="project" value="UniProtKB-KW"/>
</dbReference>
<dbReference type="Proteomes" id="UP001140094">
    <property type="component" value="Unassembled WGS sequence"/>
</dbReference>
<dbReference type="InterPro" id="IPR051833">
    <property type="entry name" value="TC-DDR_regulator"/>
</dbReference>
<feature type="region of interest" description="Disordered" evidence="16">
    <location>
        <begin position="81"/>
        <end position="201"/>
    </location>
</feature>
<feature type="compositionally biased region" description="Low complexity" evidence="16">
    <location>
        <begin position="126"/>
        <end position="142"/>
    </location>
</feature>